<evidence type="ECO:0000313" key="2">
    <source>
        <dbReference type="EMBL" id="CAI9920242.1"/>
    </source>
</evidence>
<gene>
    <name evidence="3" type="ORF">HINF_LOCUS75781</name>
    <name evidence="2" type="ORF">HINF_LOCUS7887</name>
</gene>
<dbReference type="Pfam" id="PF03690">
    <property type="entry name" value="MYG1_exonuc"/>
    <property type="match status" value="1"/>
</dbReference>
<evidence type="ECO:0000313" key="4">
    <source>
        <dbReference type="Proteomes" id="UP001642409"/>
    </source>
</evidence>
<dbReference type="GO" id="GO:0005737">
    <property type="term" value="C:cytoplasm"/>
    <property type="evidence" value="ECO:0007669"/>
    <property type="project" value="TreeGrafter"/>
</dbReference>
<dbReference type="Proteomes" id="UP001642409">
    <property type="component" value="Unassembled WGS sequence"/>
</dbReference>
<name>A0AA86NHU4_9EUKA</name>
<accession>A0AA86NHU4</accession>
<organism evidence="2">
    <name type="scientific">Hexamita inflata</name>
    <dbReference type="NCBI Taxonomy" id="28002"/>
    <lineage>
        <taxon>Eukaryota</taxon>
        <taxon>Metamonada</taxon>
        <taxon>Diplomonadida</taxon>
        <taxon>Hexamitidae</taxon>
        <taxon>Hexamitinae</taxon>
        <taxon>Hexamita</taxon>
    </lineage>
</organism>
<dbReference type="PANTHER" id="PTHR11215:SF1">
    <property type="entry name" value="MYG1 EXONUCLEASE"/>
    <property type="match status" value="1"/>
</dbReference>
<proteinExistence type="inferred from homology"/>
<dbReference type="GO" id="GO:0005634">
    <property type="term" value="C:nucleus"/>
    <property type="evidence" value="ECO:0007669"/>
    <property type="project" value="TreeGrafter"/>
</dbReference>
<comment type="similarity">
    <text evidence="1">Belongs to the MYG1 family.</text>
</comment>
<evidence type="ECO:0000256" key="1">
    <source>
        <dbReference type="ARBA" id="ARBA00010105"/>
    </source>
</evidence>
<dbReference type="EMBL" id="CAXDID020000682">
    <property type="protein sequence ID" value="CAL6110147.1"/>
    <property type="molecule type" value="Genomic_DNA"/>
</dbReference>
<evidence type="ECO:0000313" key="3">
    <source>
        <dbReference type="EMBL" id="CAL6110147.1"/>
    </source>
</evidence>
<dbReference type="InterPro" id="IPR003226">
    <property type="entry name" value="MYG1_exonuclease"/>
</dbReference>
<protein>
    <submittedName>
        <fullName evidence="2">MYG1 protein</fullName>
    </submittedName>
    <submittedName>
        <fullName evidence="3">MYG1_protein</fullName>
    </submittedName>
</protein>
<dbReference type="EMBL" id="CATOUU010000196">
    <property type="protein sequence ID" value="CAI9920242.1"/>
    <property type="molecule type" value="Genomic_DNA"/>
</dbReference>
<reference evidence="2" key="1">
    <citation type="submission" date="2023-06" db="EMBL/GenBank/DDBJ databases">
        <authorList>
            <person name="Kurt Z."/>
        </authorList>
    </citation>
    <scope>NUCLEOTIDE SEQUENCE</scope>
</reference>
<keyword evidence="4" id="KW-1185">Reference proteome</keyword>
<sequence length="300" mass="34108">MNIVTHSNDFHADDCLSTFFLKQIFDVASVVRTRDEEVIKKADIAYDVGGIYNKAALRFDHHQLGFNEFFPNSTIPLSSAGVIYRDFGREILLKLHPDLTQLQLDFMYDFIYFQFVQAIDGNDNGVDAVESAQINYVTHTTSLPSRVHRCNHISDFDAAVTLCQTDFTQFASYIQLQILPQVSALKSAFENRFVVHKSGQVLKFSGSVSAELINEFERQFNCNILFTVLEKDKQFRVVCVNQKNSFKLKRGMPEEWRGLRGEVLSQRSGISGGVFVHKSGFMGVWETEESAMQALEKAMQ</sequence>
<dbReference type="PANTHER" id="PTHR11215">
    <property type="entry name" value="METAL DEPENDENT HYDROLASE - RELATED"/>
    <property type="match status" value="1"/>
</dbReference>
<dbReference type="AlphaFoldDB" id="A0AA86NHU4"/>
<comment type="caution">
    <text evidence="2">The sequence shown here is derived from an EMBL/GenBank/DDBJ whole genome shotgun (WGS) entry which is preliminary data.</text>
</comment>
<reference evidence="3 4" key="2">
    <citation type="submission" date="2024-07" db="EMBL/GenBank/DDBJ databases">
        <authorList>
            <person name="Akdeniz Z."/>
        </authorList>
    </citation>
    <scope>NUCLEOTIDE SEQUENCE [LARGE SCALE GENOMIC DNA]</scope>
</reference>